<dbReference type="GO" id="GO:0003700">
    <property type="term" value="F:DNA-binding transcription factor activity"/>
    <property type="evidence" value="ECO:0007669"/>
    <property type="project" value="InterPro"/>
</dbReference>
<dbReference type="GO" id="GO:0003677">
    <property type="term" value="F:DNA binding"/>
    <property type="evidence" value="ECO:0007669"/>
    <property type="project" value="UniProtKB-KW"/>
</dbReference>
<dbReference type="PANTHER" id="PTHR42756:SF1">
    <property type="entry name" value="TRANSCRIPTIONAL REPRESSOR OF EMRAB OPERON"/>
    <property type="match status" value="1"/>
</dbReference>
<dbReference type="InterPro" id="IPR036388">
    <property type="entry name" value="WH-like_DNA-bd_sf"/>
</dbReference>
<dbReference type="AlphaFoldDB" id="A0A1A9RPA8"/>
<keyword evidence="3" id="KW-0804">Transcription</keyword>
<reference evidence="6" key="1">
    <citation type="submission" date="2016-05" db="EMBL/GenBank/DDBJ databases">
        <title>Draft genome of Corynebacterium afermentans subsp. afermentans LCDC 88199T.</title>
        <authorList>
            <person name="Bernier A.-M."/>
            <person name="Bernard K."/>
        </authorList>
    </citation>
    <scope>NUCLEOTIDE SEQUENCE [LARGE SCALE GENOMIC DNA]</scope>
    <source>
        <strain evidence="6">NML120819</strain>
    </source>
</reference>
<dbReference type="SUPFAM" id="SSF46785">
    <property type="entry name" value="Winged helix' DNA-binding domain"/>
    <property type="match status" value="1"/>
</dbReference>
<proteinExistence type="predicted"/>
<evidence type="ECO:0000256" key="2">
    <source>
        <dbReference type="ARBA" id="ARBA00023125"/>
    </source>
</evidence>
<accession>A0A1A9RPA8</accession>
<protein>
    <submittedName>
        <fullName evidence="5">MarR family transcriptional regulator</fullName>
    </submittedName>
</protein>
<dbReference type="SMART" id="SM00347">
    <property type="entry name" value="HTH_MARR"/>
    <property type="match status" value="1"/>
</dbReference>
<comment type="caution">
    <text evidence="5">The sequence shown here is derived from an EMBL/GenBank/DDBJ whole genome shotgun (WGS) entry which is preliminary data.</text>
</comment>
<dbReference type="PANTHER" id="PTHR42756">
    <property type="entry name" value="TRANSCRIPTIONAL REGULATOR, MARR"/>
    <property type="match status" value="1"/>
</dbReference>
<dbReference type="Proteomes" id="UP000078103">
    <property type="component" value="Unassembled WGS sequence"/>
</dbReference>
<feature type="domain" description="HTH marR-type" evidence="4">
    <location>
        <begin position="12"/>
        <end position="144"/>
    </location>
</feature>
<evidence type="ECO:0000259" key="4">
    <source>
        <dbReference type="PROSITE" id="PS50995"/>
    </source>
</evidence>
<evidence type="ECO:0000256" key="1">
    <source>
        <dbReference type="ARBA" id="ARBA00023015"/>
    </source>
</evidence>
<organism evidence="5 6">
    <name type="scientific">Eikenella corrodens</name>
    <dbReference type="NCBI Taxonomy" id="539"/>
    <lineage>
        <taxon>Bacteria</taxon>
        <taxon>Pseudomonadati</taxon>
        <taxon>Pseudomonadota</taxon>
        <taxon>Betaproteobacteria</taxon>
        <taxon>Neisseriales</taxon>
        <taxon>Neisseriaceae</taxon>
        <taxon>Eikenella</taxon>
    </lineage>
</organism>
<dbReference type="EMBL" id="LXSH01000020">
    <property type="protein sequence ID" value="OAM21739.1"/>
    <property type="molecule type" value="Genomic_DNA"/>
</dbReference>
<dbReference type="PROSITE" id="PS50995">
    <property type="entry name" value="HTH_MARR_2"/>
    <property type="match status" value="1"/>
</dbReference>
<evidence type="ECO:0000256" key="3">
    <source>
        <dbReference type="ARBA" id="ARBA00023163"/>
    </source>
</evidence>
<dbReference type="Pfam" id="PF01047">
    <property type="entry name" value="MarR"/>
    <property type="match status" value="1"/>
</dbReference>
<gene>
    <name evidence="5" type="ORF">A7P89_07520</name>
</gene>
<dbReference type="InterPro" id="IPR000835">
    <property type="entry name" value="HTH_MarR-typ"/>
</dbReference>
<evidence type="ECO:0000313" key="5">
    <source>
        <dbReference type="EMBL" id="OAM21739.1"/>
    </source>
</evidence>
<keyword evidence="1" id="KW-0805">Transcription regulation</keyword>
<name>A0A1A9RPA8_EIKCO</name>
<evidence type="ECO:0000313" key="6">
    <source>
        <dbReference type="Proteomes" id="UP000078103"/>
    </source>
</evidence>
<dbReference type="InterPro" id="IPR036390">
    <property type="entry name" value="WH_DNA-bd_sf"/>
</dbReference>
<keyword evidence="2" id="KW-0238">DNA-binding</keyword>
<dbReference type="Gene3D" id="1.10.10.10">
    <property type="entry name" value="Winged helix-like DNA-binding domain superfamily/Winged helix DNA-binding domain"/>
    <property type="match status" value="1"/>
</dbReference>
<sequence>MKGNKMDEVFKTESAGYLMNHIARQFAILLGEGLKPLGIAPAQFPILLELWQKDGLSQQELVERADLKQATIANTLARMERDGLITREPNPDDARSRLIMLTEQARALQQQSTEIAKAINQRALSDLSADEQKLFLEMAAKIVARQQEMIADGK</sequence>
<dbReference type="PRINTS" id="PR00598">
    <property type="entry name" value="HTHMARR"/>
</dbReference>